<dbReference type="HOGENOM" id="CLU_075057_0_0_10"/>
<evidence type="ECO:0000313" key="2">
    <source>
        <dbReference type="EMBL" id="EHQ03741.1"/>
    </source>
</evidence>
<feature type="domain" description="GSCFA" evidence="1">
    <location>
        <begin position="21"/>
        <end position="260"/>
    </location>
</feature>
<dbReference type="EMBL" id="JH594606">
    <property type="protein sequence ID" value="EHQ03741.1"/>
    <property type="molecule type" value="Genomic_DNA"/>
</dbReference>
<accession>H2BTE2</accession>
<dbReference type="Gene3D" id="3.40.50.1110">
    <property type="entry name" value="SGNH hydrolase"/>
    <property type="match status" value="1"/>
</dbReference>
<dbReference type="GO" id="GO:0016788">
    <property type="term" value="F:hydrolase activity, acting on ester bonds"/>
    <property type="evidence" value="ECO:0007669"/>
    <property type="project" value="UniProtKB-ARBA"/>
</dbReference>
<dbReference type="Proteomes" id="UP000003844">
    <property type="component" value="Unassembled WGS sequence"/>
</dbReference>
<dbReference type="Pfam" id="PF08885">
    <property type="entry name" value="GSCFA"/>
    <property type="match status" value="1"/>
</dbReference>
<name>H2BTE2_GILLR</name>
<evidence type="ECO:0000259" key="1">
    <source>
        <dbReference type="Pfam" id="PF08885"/>
    </source>
</evidence>
<dbReference type="eggNOG" id="COG2755">
    <property type="taxonomic scope" value="Bacteria"/>
</dbReference>
<sequence>MQFRTQFSIDSQEPKIDHTSRIFLTGSCFVENIGAKLDYYKFQNLQNPFGILFHPAAIEKFITNAVNENQYSREDIFFHNERWHCFDAHSALSSPDEVALLKSLNRNLQKTREYLQESTHVIITLGTSWVYRNMSSAETVANCHKLPQKNFSKEITGVEQIYNHLKSTISAIKRVNSQAEIVFTISPVRHLKDGVIQNQRSKAHLIAALHKVMETQGKYGLASYFPAYELMMDDLRDYRFYTEDMLHPNDTAIEYIWQKFVDSRISPESVPLLKEIESIQKSLKHKAFNSDSESHKNFRKSLETKIHQLQKKYPHLNF</sequence>
<protein>
    <submittedName>
        <fullName evidence="2">GSCFA domain protein</fullName>
    </submittedName>
</protein>
<dbReference type="SUPFAM" id="SSF52266">
    <property type="entry name" value="SGNH hydrolase"/>
    <property type="match status" value="1"/>
</dbReference>
<dbReference type="InterPro" id="IPR036514">
    <property type="entry name" value="SGNH_hydro_sf"/>
</dbReference>
<proteinExistence type="predicted"/>
<dbReference type="AlphaFoldDB" id="H2BTE2"/>
<keyword evidence="3" id="KW-1185">Reference proteome</keyword>
<dbReference type="STRING" id="865937.Gilli_3133"/>
<dbReference type="RefSeq" id="WP_006990047.1">
    <property type="nucleotide sequence ID" value="NZ_JH594606.1"/>
</dbReference>
<dbReference type="InterPro" id="IPR014982">
    <property type="entry name" value="GSCFA"/>
</dbReference>
<reference evidence="3" key="1">
    <citation type="journal article" date="2012" name="Stand. Genomic Sci.">
        <title>Genome sequence of the Antarctic rhodopsins-containing flavobacterium Gillisia limnaea type strain (R-8282(T)).</title>
        <authorList>
            <person name="Riedel T."/>
            <person name="Held B."/>
            <person name="Nolan M."/>
            <person name="Lucas S."/>
            <person name="Lapidus A."/>
            <person name="Tice H."/>
            <person name="Del Rio T.G."/>
            <person name="Cheng J.F."/>
            <person name="Han C."/>
            <person name="Tapia R."/>
            <person name="Goodwin L.A."/>
            <person name="Pitluck S."/>
            <person name="Liolios K."/>
            <person name="Mavromatis K."/>
            <person name="Pagani I."/>
            <person name="Ivanova N."/>
            <person name="Mikhailova N."/>
            <person name="Pati A."/>
            <person name="Chen A."/>
            <person name="Palaniappan K."/>
            <person name="Land M."/>
            <person name="Rohde M."/>
            <person name="Tindall B.J."/>
            <person name="Detter J.C."/>
            <person name="Goker M."/>
            <person name="Bristow J."/>
            <person name="Eisen J.A."/>
            <person name="Markowitz V."/>
            <person name="Hugenholtz P."/>
            <person name="Kyrpides N.C."/>
            <person name="Klenk H.P."/>
            <person name="Woyke T."/>
        </authorList>
    </citation>
    <scope>NUCLEOTIDE SEQUENCE [LARGE SCALE GENOMIC DNA]</scope>
    <source>
        <strain evidence="3">DSM 15749 / LMG 21470 / R-8282</strain>
    </source>
</reference>
<organism evidence="2 3">
    <name type="scientific">Gillisia limnaea (strain DSM 15749 / LMG 21470 / R-8282)</name>
    <dbReference type="NCBI Taxonomy" id="865937"/>
    <lineage>
        <taxon>Bacteria</taxon>
        <taxon>Pseudomonadati</taxon>
        <taxon>Bacteroidota</taxon>
        <taxon>Flavobacteriia</taxon>
        <taxon>Flavobacteriales</taxon>
        <taxon>Flavobacteriaceae</taxon>
        <taxon>Gillisia</taxon>
    </lineage>
</organism>
<evidence type="ECO:0000313" key="3">
    <source>
        <dbReference type="Proteomes" id="UP000003844"/>
    </source>
</evidence>
<dbReference type="OrthoDB" id="9807687at2"/>
<gene>
    <name evidence="2" type="ORF">Gilli_3133</name>
</gene>